<dbReference type="HOGENOM" id="CLU_3339219_0_0_4"/>
<accession>F4G9Q4</accession>
<dbReference type="STRING" id="596154.Alide2_2183"/>
<gene>
    <name evidence="1" type="ordered locus">Alide2_2183</name>
</gene>
<name>F4G9Q4_ALIDK</name>
<protein>
    <submittedName>
        <fullName evidence="1">Uncharacterized protein</fullName>
    </submittedName>
</protein>
<dbReference type="EMBL" id="CP002657">
    <property type="protein sequence ID" value="AEB84554.1"/>
    <property type="molecule type" value="Genomic_DNA"/>
</dbReference>
<reference evidence="1 2" key="2">
    <citation type="submission" date="2011-04" db="EMBL/GenBank/DDBJ databases">
        <title>Complete sequence of chromosome of Alicycliphilus denitrificans K601.</title>
        <authorList>
            <consortium name="US DOE Joint Genome Institute"/>
            <person name="Lucas S."/>
            <person name="Han J."/>
            <person name="Lapidus A."/>
            <person name="Cheng J.-F."/>
            <person name="Goodwin L."/>
            <person name="Pitluck S."/>
            <person name="Peters L."/>
            <person name="Zeytun A."/>
            <person name="Detter J.C."/>
            <person name="Han C."/>
            <person name="Tapia R."/>
            <person name="Land M."/>
            <person name="Hauser L."/>
            <person name="Kyrpides N."/>
            <person name="Ivanova N."/>
            <person name="Mikhailova N."/>
            <person name="Pagani I."/>
            <person name="Oosterkamp M."/>
            <person name="Pieper D."/>
            <person name="van Berkel W."/>
            <person name="Langenhoff A."/>
            <person name="Smidt H."/>
            <person name="Stams A."/>
            <person name="Woyke T."/>
        </authorList>
    </citation>
    <scope>NUCLEOTIDE SEQUENCE [LARGE SCALE GENOMIC DNA]</scope>
    <source>
        <strain evidence="2">DSM 14773 / CIP 107495 / K601</strain>
    </source>
</reference>
<dbReference type="AlphaFoldDB" id="F4G9Q4"/>
<sequence>MPCIPVGSPGMDAFADSCRRAPNGALRVLMDQSSPGI</sequence>
<dbReference type="KEGG" id="adk:Alide2_2183"/>
<keyword evidence="2" id="KW-1185">Reference proteome</keyword>
<evidence type="ECO:0000313" key="1">
    <source>
        <dbReference type="EMBL" id="AEB84554.1"/>
    </source>
</evidence>
<dbReference type="Proteomes" id="UP000007938">
    <property type="component" value="Chromosome"/>
</dbReference>
<reference evidence="1 2" key="1">
    <citation type="journal article" date="2011" name="J. Bacteriol.">
        <title>Genome Sequences of Alicycliphilus denitrificans Strains BC and K601T.</title>
        <authorList>
            <person name="Oosterkamp M.J."/>
            <person name="Veuskens T."/>
            <person name="Plugge C.M."/>
            <person name="Langenhoff A.A."/>
            <person name="Gerritse J."/>
            <person name="van Berkel W.J."/>
            <person name="Pieper D.H."/>
            <person name="Junca H."/>
            <person name="Goodwin L.A."/>
            <person name="Daligault H.E."/>
            <person name="Bruce D.C."/>
            <person name="Detter J.C."/>
            <person name="Tapia R."/>
            <person name="Han C.S."/>
            <person name="Land M.L."/>
            <person name="Hauser L.J."/>
            <person name="Smidt H."/>
            <person name="Stams A.J."/>
        </authorList>
    </citation>
    <scope>NUCLEOTIDE SEQUENCE [LARGE SCALE GENOMIC DNA]</scope>
    <source>
        <strain evidence="2">DSM 14773 / CIP 107495 / K601</strain>
    </source>
</reference>
<organism evidence="1 2">
    <name type="scientific">Alicycliphilus denitrificans (strain DSM 14773 / CIP 107495 / K601)</name>
    <dbReference type="NCBI Taxonomy" id="596154"/>
    <lineage>
        <taxon>Bacteria</taxon>
        <taxon>Pseudomonadati</taxon>
        <taxon>Pseudomonadota</taxon>
        <taxon>Betaproteobacteria</taxon>
        <taxon>Burkholderiales</taxon>
        <taxon>Comamonadaceae</taxon>
        <taxon>Alicycliphilus</taxon>
    </lineage>
</organism>
<proteinExistence type="predicted"/>
<evidence type="ECO:0000313" key="2">
    <source>
        <dbReference type="Proteomes" id="UP000007938"/>
    </source>
</evidence>